<keyword evidence="3" id="KW-1185">Reference proteome</keyword>
<evidence type="ECO:0000313" key="2">
    <source>
        <dbReference type="EMBL" id="ROH84502.1"/>
    </source>
</evidence>
<keyword evidence="1" id="KW-0812">Transmembrane</keyword>
<name>A0A3N0UVG9_9PROT</name>
<dbReference type="EMBL" id="RJVP01000007">
    <property type="protein sequence ID" value="ROH84502.1"/>
    <property type="molecule type" value="Genomic_DNA"/>
</dbReference>
<keyword evidence="1" id="KW-0472">Membrane</keyword>
<evidence type="ECO:0000313" key="3">
    <source>
        <dbReference type="Proteomes" id="UP000275137"/>
    </source>
</evidence>
<organism evidence="2 3">
    <name type="scientific">Pseudomethylobacillus aquaticus</name>
    <dbReference type="NCBI Taxonomy" id="2676064"/>
    <lineage>
        <taxon>Bacteria</taxon>
        <taxon>Pseudomonadati</taxon>
        <taxon>Pseudomonadota</taxon>
        <taxon>Betaproteobacteria</taxon>
        <taxon>Nitrosomonadales</taxon>
        <taxon>Methylophilaceae</taxon>
        <taxon>Pseudomethylobacillus</taxon>
    </lineage>
</organism>
<feature type="transmembrane region" description="Helical" evidence="1">
    <location>
        <begin position="15"/>
        <end position="34"/>
    </location>
</feature>
<accession>A0A3N0UVG9</accession>
<evidence type="ECO:0000256" key="1">
    <source>
        <dbReference type="SAM" id="Phobius"/>
    </source>
</evidence>
<gene>
    <name evidence="2" type="ORF">ED236_11310</name>
</gene>
<protein>
    <submittedName>
        <fullName evidence="2">Cbb3-type cytochrome c oxidase subunit 3</fullName>
    </submittedName>
</protein>
<keyword evidence="1" id="KW-1133">Transmembrane helix</keyword>
<dbReference type="Proteomes" id="UP000275137">
    <property type="component" value="Unassembled WGS sequence"/>
</dbReference>
<dbReference type="InterPro" id="IPR008621">
    <property type="entry name" value="Cbb3-typ_cyt_oxidase_comp"/>
</dbReference>
<dbReference type="Pfam" id="PF05545">
    <property type="entry name" value="FixQ"/>
    <property type="match status" value="1"/>
</dbReference>
<comment type="caution">
    <text evidence="2">The sequence shown here is derived from an EMBL/GenBank/DDBJ whole genome shotgun (WGS) entry which is preliminary data.</text>
</comment>
<proteinExistence type="predicted"/>
<dbReference type="AlphaFoldDB" id="A0A3N0UVG9"/>
<sequence>MEWLLWFTQFENTKPLALVIFFTVFCGILFYVYGSKQRGSKLESYKQIPLLDDEHVKEKQS</sequence>
<reference evidence="2 3" key="1">
    <citation type="submission" date="2018-10" db="EMBL/GenBank/DDBJ databases">
        <authorList>
            <person name="Chen W.-M."/>
        </authorList>
    </citation>
    <scope>NUCLEOTIDE SEQUENCE [LARGE SCALE GENOMIC DNA]</scope>
    <source>
        <strain evidence="2 3">H-5</strain>
    </source>
</reference>
<dbReference type="RefSeq" id="WP_123238094.1">
    <property type="nucleotide sequence ID" value="NZ_RJVP01000007.1"/>
</dbReference>